<accession>A0A0V8EC57</accession>
<comment type="caution">
    <text evidence="2">The sequence shown here is derived from an EMBL/GenBank/DDBJ whole genome shotgun (WGS) entry which is preliminary data.</text>
</comment>
<proteinExistence type="predicted"/>
<gene>
    <name evidence="2" type="ORF">M20_0250</name>
</gene>
<organism evidence="2 3">
    <name type="scientific">Lactococcus lactis subsp. lactis</name>
    <name type="common">Streptococcus lactis</name>
    <dbReference type="NCBI Taxonomy" id="1360"/>
    <lineage>
        <taxon>Bacteria</taxon>
        <taxon>Bacillati</taxon>
        <taxon>Bacillota</taxon>
        <taxon>Bacilli</taxon>
        <taxon>Lactobacillales</taxon>
        <taxon>Streptococcaceae</taxon>
        <taxon>Lactococcus</taxon>
    </lineage>
</organism>
<evidence type="ECO:0000256" key="1">
    <source>
        <dbReference type="SAM" id="MobiDB-lite"/>
    </source>
</evidence>
<dbReference type="PATRIC" id="fig|1360.114.peg.280"/>
<evidence type="ECO:0000313" key="2">
    <source>
        <dbReference type="EMBL" id="KSU23179.1"/>
    </source>
</evidence>
<reference evidence="3" key="1">
    <citation type="submission" date="2015-10" db="EMBL/GenBank/DDBJ databases">
        <title>Draft Genome Sequences of 11 Lactococcus lactis subspecies cremoris strains.</title>
        <authorList>
            <person name="Wels M."/>
            <person name="Backus L."/>
            <person name="Boekhorst J."/>
            <person name="Dijkstra A."/>
            <person name="Beerthuizen M."/>
            <person name="Kelly W."/>
            <person name="Siezen R."/>
            <person name="Bachmann H."/>
            <person name="Van Hijum S."/>
        </authorList>
    </citation>
    <scope>NUCLEOTIDE SEQUENCE [LARGE SCALE GENOMIC DNA]</scope>
    <source>
        <strain evidence="3">M20</strain>
    </source>
</reference>
<protein>
    <submittedName>
        <fullName evidence="2">Uncharacterized protein</fullName>
    </submittedName>
</protein>
<dbReference type="Proteomes" id="UP000053719">
    <property type="component" value="Unassembled WGS sequence"/>
</dbReference>
<dbReference type="RefSeq" id="WP_058211342.1">
    <property type="nucleotide sequence ID" value="NZ_LKLU01000007.1"/>
</dbReference>
<dbReference type="AlphaFoldDB" id="A0A0V8EC57"/>
<evidence type="ECO:0000313" key="3">
    <source>
        <dbReference type="Proteomes" id="UP000053719"/>
    </source>
</evidence>
<name>A0A0V8EC57_LACLL</name>
<feature type="compositionally biased region" description="Basic and acidic residues" evidence="1">
    <location>
        <begin position="1"/>
        <end position="19"/>
    </location>
</feature>
<dbReference type="EMBL" id="LKLU01000007">
    <property type="protein sequence ID" value="KSU23179.1"/>
    <property type="molecule type" value="Genomic_DNA"/>
</dbReference>
<sequence>MTGSNVEKRMLNRENEQPKQIRKRNFTTKRPKIYGKWKDGTVVEYADIKKSGKGFNGYNPLYMILADINREEGRA</sequence>
<feature type="region of interest" description="Disordered" evidence="1">
    <location>
        <begin position="1"/>
        <end position="27"/>
    </location>
</feature>